<feature type="region of interest" description="Disordered" evidence="5">
    <location>
        <begin position="133"/>
        <end position="175"/>
    </location>
</feature>
<feature type="domain" description="SWIM-type" evidence="7">
    <location>
        <begin position="661"/>
        <end position="693"/>
    </location>
</feature>
<evidence type="ECO:0000259" key="6">
    <source>
        <dbReference type="PROSITE" id="PS50158"/>
    </source>
</evidence>
<evidence type="ECO:0000256" key="1">
    <source>
        <dbReference type="ARBA" id="ARBA00022723"/>
    </source>
</evidence>
<protein>
    <recommendedName>
        <fullName evidence="10">SWIM-type domain-containing protein</fullName>
    </recommendedName>
</protein>
<proteinExistence type="predicted"/>
<evidence type="ECO:0000256" key="5">
    <source>
        <dbReference type="SAM" id="MobiDB-lite"/>
    </source>
</evidence>
<sequence>MALFSAYDIAVHYEEKQVKISNIDPIGYCYLNLLFDVAEKVFGEVPGHLNKLIHMRCQIPKTDRMFDISDDDSVHEMFEMHKCGRMINVHVQDMDVIPSYKANQINENGHNTDLNLREKGKDKVCVVAIDDSEGEYSDSSSDSSWLHSMDSDNEKDLDVHSDSGESNMSFSDFDDTEEGALVPYSENEEETDPVQQALKSKLWTYNPKVEIEFKKGELFTNVDAFRAALKDYVIQKGFPIMRLKNEKSRVTAVCGVEGCKWRIHASPVLDSMTFMIKTYQGEHTCVMDRKNTEATADWIAKKLVPIMRIHPNMSTKGVEAEMIKYGVHPSKWQMYRALTKARNEIEGNHIESYAKLPKYAELIRKYNPQSICKIHYDRPTLLVEPRFLRMFISFKAQRSGFVEGCRPFIGFDGCFLKGAYGGVLLTAVTLDANNSIFPIAFAVAEAENKETWSWFFHYFEEFFGPFTSESGFHGPLTFMSDRQKGLNIAYEEKVPVASGRHCCRHICSNFKAQFPGILLSNLFWRAAKSFDVAGHNEAMASIKELNIEAWKYLDKIPKTTWCRYTFNTGLKCDHVTNNCTESFNAWIGELRGKPILTLVDGLRKKFMKKMHKRYQKGCMLTTAITPKMLGKLQKIGQVSRQCELTMASTDVFEVGDMNRSYIVNLSAKTCDCGAFQISGLPCKHAALGIIYKREKLESYCEHWFSRDKYLKTYSSMIHPIPDEKMWPPMPYVTPVTVLRPPLRRAPGRPKTKRRREHDEGQSASQPKRHCYIKCENCGSFGHNKRSCQGAPVQNKKNGNRTTGQQSYRRGKPGRGTANTGLSGATLWDHVSGNVPVVHSSQGSNPSPSTQPAPATVNVHVQNQSTATTSKKKRGRPLSNTGASARGSSKRNYSNTAQITQIVEQAGHQQIATFQVATPASESINAATTLHSTNVSNNSSFSMQF</sequence>
<dbReference type="InterPro" id="IPR018289">
    <property type="entry name" value="MULE_transposase_dom"/>
</dbReference>
<feature type="compositionally biased region" description="Polar residues" evidence="5">
    <location>
        <begin position="794"/>
        <end position="807"/>
    </location>
</feature>
<evidence type="ECO:0000259" key="7">
    <source>
        <dbReference type="PROSITE" id="PS50966"/>
    </source>
</evidence>
<dbReference type="Proteomes" id="UP001652660">
    <property type="component" value="Chromosome 1c"/>
</dbReference>
<feature type="compositionally biased region" description="Polar residues" evidence="5">
    <location>
        <begin position="877"/>
        <end position="893"/>
    </location>
</feature>
<dbReference type="RefSeq" id="XP_071934080.1">
    <property type="nucleotide sequence ID" value="XM_072077979.1"/>
</dbReference>
<dbReference type="Pfam" id="PF10551">
    <property type="entry name" value="MULE"/>
    <property type="match status" value="1"/>
</dbReference>
<feature type="region of interest" description="Disordered" evidence="5">
    <location>
        <begin position="785"/>
        <end position="893"/>
    </location>
</feature>
<dbReference type="InterPro" id="IPR004332">
    <property type="entry name" value="Transposase_MuDR"/>
</dbReference>
<feature type="compositionally biased region" description="Basic and acidic residues" evidence="5">
    <location>
        <begin position="149"/>
        <end position="163"/>
    </location>
</feature>
<gene>
    <name evidence="9" type="primary">LOC140036486</name>
</gene>
<feature type="compositionally biased region" description="Low complexity" evidence="5">
    <location>
        <begin position="137"/>
        <end position="148"/>
    </location>
</feature>
<accession>A0ABM4WQK7</accession>
<evidence type="ECO:0000313" key="8">
    <source>
        <dbReference type="Proteomes" id="UP001652660"/>
    </source>
</evidence>
<evidence type="ECO:0000256" key="3">
    <source>
        <dbReference type="ARBA" id="ARBA00022833"/>
    </source>
</evidence>
<dbReference type="InterPro" id="IPR001878">
    <property type="entry name" value="Znf_CCHC"/>
</dbReference>
<reference evidence="8" key="1">
    <citation type="journal article" date="2025" name="Foods">
        <title>Unveiling the Microbial Signatures of Arabica Coffee Cherries: Insights into Ripeness Specific Diversity, Functional Traits, and Implications for Quality and Safety.</title>
        <authorList>
            <consortium name="RefSeq"/>
            <person name="Tenea G.N."/>
            <person name="Cifuentes V."/>
            <person name="Reyes P."/>
            <person name="Cevallos-Vallejos M."/>
        </authorList>
    </citation>
    <scope>NUCLEOTIDE SEQUENCE [LARGE SCALE GENOMIC DNA]</scope>
</reference>
<dbReference type="InterPro" id="IPR007527">
    <property type="entry name" value="Znf_SWIM"/>
</dbReference>
<dbReference type="Pfam" id="PF04434">
    <property type="entry name" value="SWIM"/>
    <property type="match status" value="1"/>
</dbReference>
<feature type="region of interest" description="Disordered" evidence="5">
    <location>
        <begin position="737"/>
        <end position="765"/>
    </location>
</feature>
<reference evidence="9" key="2">
    <citation type="submission" date="2025-08" db="UniProtKB">
        <authorList>
            <consortium name="RefSeq"/>
        </authorList>
    </citation>
    <scope>IDENTIFICATION</scope>
    <source>
        <tissue evidence="9">Leaves</tissue>
    </source>
</reference>
<evidence type="ECO:0000256" key="4">
    <source>
        <dbReference type="PROSITE-ProRule" id="PRU00047"/>
    </source>
</evidence>
<dbReference type="PANTHER" id="PTHR31973:SF187">
    <property type="entry name" value="MUTATOR TRANSPOSASE MUDRA PROTEIN"/>
    <property type="match status" value="1"/>
</dbReference>
<dbReference type="InterPro" id="IPR006564">
    <property type="entry name" value="Znf_PMZ"/>
</dbReference>
<feature type="compositionally biased region" description="Polar residues" evidence="5">
    <location>
        <begin position="838"/>
        <end position="868"/>
    </location>
</feature>
<name>A0ABM4WQK7_COFAR</name>
<evidence type="ECO:0000256" key="2">
    <source>
        <dbReference type="ARBA" id="ARBA00022771"/>
    </source>
</evidence>
<dbReference type="PROSITE" id="PS50158">
    <property type="entry name" value="ZF_CCHC"/>
    <property type="match status" value="1"/>
</dbReference>
<dbReference type="PANTHER" id="PTHR31973">
    <property type="entry name" value="POLYPROTEIN, PUTATIVE-RELATED"/>
    <property type="match status" value="1"/>
</dbReference>
<keyword evidence="1" id="KW-0479">Metal-binding</keyword>
<dbReference type="Pfam" id="PF03108">
    <property type="entry name" value="DBD_Tnp_Mut"/>
    <property type="match status" value="1"/>
</dbReference>
<dbReference type="SMART" id="SM00575">
    <property type="entry name" value="ZnF_PMZ"/>
    <property type="match status" value="1"/>
</dbReference>
<evidence type="ECO:0008006" key="10">
    <source>
        <dbReference type="Google" id="ProtNLM"/>
    </source>
</evidence>
<keyword evidence="2 4" id="KW-0863">Zinc-finger</keyword>
<feature type="domain" description="CCHC-type" evidence="6">
    <location>
        <begin position="773"/>
        <end position="787"/>
    </location>
</feature>
<evidence type="ECO:0000313" key="9">
    <source>
        <dbReference type="RefSeq" id="XP_071934080.1"/>
    </source>
</evidence>
<keyword evidence="3" id="KW-0862">Zinc</keyword>
<organism evidence="8 9">
    <name type="scientific">Coffea arabica</name>
    <name type="common">Arabian coffee</name>
    <dbReference type="NCBI Taxonomy" id="13443"/>
    <lineage>
        <taxon>Eukaryota</taxon>
        <taxon>Viridiplantae</taxon>
        <taxon>Streptophyta</taxon>
        <taxon>Embryophyta</taxon>
        <taxon>Tracheophyta</taxon>
        <taxon>Spermatophyta</taxon>
        <taxon>Magnoliopsida</taxon>
        <taxon>eudicotyledons</taxon>
        <taxon>Gunneridae</taxon>
        <taxon>Pentapetalae</taxon>
        <taxon>asterids</taxon>
        <taxon>lamiids</taxon>
        <taxon>Gentianales</taxon>
        <taxon>Rubiaceae</taxon>
        <taxon>Ixoroideae</taxon>
        <taxon>Gardenieae complex</taxon>
        <taxon>Bertiereae - Coffeeae clade</taxon>
        <taxon>Coffeeae</taxon>
        <taxon>Coffea</taxon>
    </lineage>
</organism>
<dbReference type="GeneID" id="140036486"/>
<feature type="compositionally biased region" description="Basic residues" evidence="5">
    <location>
        <begin position="741"/>
        <end position="755"/>
    </location>
</feature>
<dbReference type="PROSITE" id="PS50966">
    <property type="entry name" value="ZF_SWIM"/>
    <property type="match status" value="1"/>
</dbReference>
<keyword evidence="8" id="KW-1185">Reference proteome</keyword>